<dbReference type="AlphaFoldDB" id="A0A917VI11"/>
<evidence type="ECO:0000313" key="1">
    <source>
        <dbReference type="EMBL" id="GGK80527.1"/>
    </source>
</evidence>
<accession>A0A917VI11</accession>
<sequence length="298" mass="34388">MFVWLLPWPVANDSDHGTVLPRALRTVRAVDTATMIELLRETSRSTKPQASDFLAAHLAPGGTHYVIPWPRRSWDVAVEGCICAAMVLRMNDGALIKSGLNRSVPMQRFQQLPKTLSRWEEYQTVWRARGIRRDFHVWSRDHRHDHSCKHPRCVEEREGHCSCYTFSEDLRTARDRPAGLERGSAQEAVRGLMAKAFIEIRAVSHLAERALADGETDTALRHLEHMRMIANVCHNLPGDFLPKRRKARERKAVESLRFHLRELDPDDRAAQWVAGQLESRGFDYVPVLRDRIKWKHAR</sequence>
<gene>
    <name evidence="1" type="ORF">GCM10007964_23990</name>
</gene>
<proteinExistence type="predicted"/>
<name>A0A917VI11_9ACTN</name>
<evidence type="ECO:0000313" key="2">
    <source>
        <dbReference type="Proteomes" id="UP000645217"/>
    </source>
</evidence>
<dbReference type="Proteomes" id="UP000645217">
    <property type="component" value="Unassembled WGS sequence"/>
</dbReference>
<dbReference type="EMBL" id="BMNT01000011">
    <property type="protein sequence ID" value="GGK80527.1"/>
    <property type="molecule type" value="Genomic_DNA"/>
</dbReference>
<organism evidence="1 2">
    <name type="scientific">Sphaerisporangium melleum</name>
    <dbReference type="NCBI Taxonomy" id="321316"/>
    <lineage>
        <taxon>Bacteria</taxon>
        <taxon>Bacillati</taxon>
        <taxon>Actinomycetota</taxon>
        <taxon>Actinomycetes</taxon>
        <taxon>Streptosporangiales</taxon>
        <taxon>Streptosporangiaceae</taxon>
        <taxon>Sphaerisporangium</taxon>
    </lineage>
</organism>
<comment type="caution">
    <text evidence="1">The sequence shown here is derived from an EMBL/GenBank/DDBJ whole genome shotgun (WGS) entry which is preliminary data.</text>
</comment>
<reference evidence="1" key="2">
    <citation type="submission" date="2020-09" db="EMBL/GenBank/DDBJ databases">
        <authorList>
            <person name="Sun Q."/>
            <person name="Ohkuma M."/>
        </authorList>
    </citation>
    <scope>NUCLEOTIDE SEQUENCE</scope>
    <source>
        <strain evidence="1">JCM 13064</strain>
    </source>
</reference>
<protein>
    <submittedName>
        <fullName evidence="1">Uncharacterized protein</fullName>
    </submittedName>
</protein>
<keyword evidence="2" id="KW-1185">Reference proteome</keyword>
<reference evidence="1" key="1">
    <citation type="journal article" date="2014" name="Int. J. Syst. Evol. Microbiol.">
        <title>Complete genome sequence of Corynebacterium casei LMG S-19264T (=DSM 44701T), isolated from a smear-ripened cheese.</title>
        <authorList>
            <consortium name="US DOE Joint Genome Institute (JGI-PGF)"/>
            <person name="Walter F."/>
            <person name="Albersmeier A."/>
            <person name="Kalinowski J."/>
            <person name="Ruckert C."/>
        </authorList>
    </citation>
    <scope>NUCLEOTIDE SEQUENCE</scope>
    <source>
        <strain evidence="1">JCM 13064</strain>
    </source>
</reference>